<evidence type="ECO:0000256" key="5">
    <source>
        <dbReference type="SAM" id="MobiDB-lite"/>
    </source>
</evidence>
<evidence type="ECO:0000313" key="8">
    <source>
        <dbReference type="Proteomes" id="UP000886523"/>
    </source>
</evidence>
<evidence type="ECO:0008006" key="9">
    <source>
        <dbReference type="Google" id="ProtNLM"/>
    </source>
</evidence>
<evidence type="ECO:0000256" key="2">
    <source>
        <dbReference type="ARBA" id="ARBA00022692"/>
    </source>
</evidence>
<proteinExistence type="predicted"/>
<protein>
    <recommendedName>
        <fullName evidence="9">Magnesium transporter</fullName>
    </recommendedName>
</protein>
<dbReference type="InterPro" id="IPR008521">
    <property type="entry name" value="Mg_trans_NIPA"/>
</dbReference>
<dbReference type="SUPFAM" id="SSF103481">
    <property type="entry name" value="Multidrug resistance efflux transporter EmrE"/>
    <property type="match status" value="1"/>
</dbReference>
<feature type="transmembrane region" description="Helical" evidence="6">
    <location>
        <begin position="234"/>
        <end position="256"/>
    </location>
</feature>
<evidence type="ECO:0000256" key="6">
    <source>
        <dbReference type="SAM" id="Phobius"/>
    </source>
</evidence>
<dbReference type="PANTHER" id="PTHR12570:SF86">
    <property type="entry name" value="ADR321CP"/>
    <property type="match status" value="1"/>
</dbReference>
<dbReference type="EMBL" id="MU128984">
    <property type="protein sequence ID" value="KAF9512633.1"/>
    <property type="molecule type" value="Genomic_DNA"/>
</dbReference>
<comment type="subcellular location">
    <subcellularLocation>
        <location evidence="1">Membrane</location>
        <topology evidence="1">Multi-pass membrane protein</topology>
    </subcellularLocation>
</comment>
<dbReference type="OrthoDB" id="2504919at2759"/>
<gene>
    <name evidence="7" type="ORF">BS47DRAFT_1297464</name>
</gene>
<evidence type="ECO:0000256" key="1">
    <source>
        <dbReference type="ARBA" id="ARBA00004141"/>
    </source>
</evidence>
<dbReference type="GO" id="GO:0016020">
    <property type="term" value="C:membrane"/>
    <property type="evidence" value="ECO:0007669"/>
    <property type="project" value="UniProtKB-SubCell"/>
</dbReference>
<evidence type="ECO:0000256" key="3">
    <source>
        <dbReference type="ARBA" id="ARBA00022989"/>
    </source>
</evidence>
<organism evidence="7 8">
    <name type="scientific">Hydnum rufescens UP504</name>
    <dbReference type="NCBI Taxonomy" id="1448309"/>
    <lineage>
        <taxon>Eukaryota</taxon>
        <taxon>Fungi</taxon>
        <taxon>Dikarya</taxon>
        <taxon>Basidiomycota</taxon>
        <taxon>Agaricomycotina</taxon>
        <taxon>Agaricomycetes</taxon>
        <taxon>Cantharellales</taxon>
        <taxon>Hydnaceae</taxon>
        <taxon>Hydnum</taxon>
    </lineage>
</organism>
<dbReference type="InterPro" id="IPR037185">
    <property type="entry name" value="EmrE-like"/>
</dbReference>
<feature type="transmembrane region" description="Helical" evidence="6">
    <location>
        <begin position="93"/>
        <end position="115"/>
    </location>
</feature>
<name>A0A9P6DVF8_9AGAM</name>
<accession>A0A9P6DVF8</accession>
<keyword evidence="8" id="KW-1185">Reference proteome</keyword>
<dbReference type="Proteomes" id="UP000886523">
    <property type="component" value="Unassembled WGS sequence"/>
</dbReference>
<comment type="caution">
    <text evidence="7">The sequence shown here is derived from an EMBL/GenBank/DDBJ whole genome shotgun (WGS) entry which is preliminary data.</text>
</comment>
<feature type="transmembrane region" description="Helical" evidence="6">
    <location>
        <begin position="136"/>
        <end position="156"/>
    </location>
</feature>
<dbReference type="AlphaFoldDB" id="A0A9P6DVF8"/>
<dbReference type="Pfam" id="PF05653">
    <property type="entry name" value="Mg_trans_NIPA"/>
    <property type="match status" value="1"/>
</dbReference>
<feature type="compositionally biased region" description="Pro residues" evidence="5">
    <location>
        <begin position="299"/>
        <end position="310"/>
    </location>
</feature>
<dbReference type="PANTHER" id="PTHR12570">
    <property type="match status" value="1"/>
</dbReference>
<feature type="transmembrane region" description="Helical" evidence="6">
    <location>
        <begin position="24"/>
        <end position="46"/>
    </location>
</feature>
<keyword evidence="2 6" id="KW-0812">Transmembrane</keyword>
<keyword evidence="4 6" id="KW-0472">Membrane</keyword>
<feature type="transmembrane region" description="Helical" evidence="6">
    <location>
        <begin position="176"/>
        <end position="195"/>
    </location>
</feature>
<evidence type="ECO:0000256" key="4">
    <source>
        <dbReference type="ARBA" id="ARBA00023136"/>
    </source>
</evidence>
<evidence type="ECO:0000313" key="7">
    <source>
        <dbReference type="EMBL" id="KAF9512633.1"/>
    </source>
</evidence>
<feature type="transmembrane region" description="Helical" evidence="6">
    <location>
        <begin position="53"/>
        <end position="73"/>
    </location>
</feature>
<feature type="region of interest" description="Disordered" evidence="5">
    <location>
        <begin position="297"/>
        <end position="316"/>
    </location>
</feature>
<feature type="transmembrane region" description="Helical" evidence="6">
    <location>
        <begin position="207"/>
        <end position="228"/>
    </location>
</feature>
<reference evidence="7" key="1">
    <citation type="journal article" date="2020" name="Nat. Commun.">
        <title>Large-scale genome sequencing of mycorrhizal fungi provides insights into the early evolution of symbiotic traits.</title>
        <authorList>
            <person name="Miyauchi S."/>
            <person name="Kiss E."/>
            <person name="Kuo A."/>
            <person name="Drula E."/>
            <person name="Kohler A."/>
            <person name="Sanchez-Garcia M."/>
            <person name="Morin E."/>
            <person name="Andreopoulos B."/>
            <person name="Barry K.W."/>
            <person name="Bonito G."/>
            <person name="Buee M."/>
            <person name="Carver A."/>
            <person name="Chen C."/>
            <person name="Cichocki N."/>
            <person name="Clum A."/>
            <person name="Culley D."/>
            <person name="Crous P.W."/>
            <person name="Fauchery L."/>
            <person name="Girlanda M."/>
            <person name="Hayes R.D."/>
            <person name="Keri Z."/>
            <person name="LaButti K."/>
            <person name="Lipzen A."/>
            <person name="Lombard V."/>
            <person name="Magnuson J."/>
            <person name="Maillard F."/>
            <person name="Murat C."/>
            <person name="Nolan M."/>
            <person name="Ohm R.A."/>
            <person name="Pangilinan J."/>
            <person name="Pereira M.F."/>
            <person name="Perotto S."/>
            <person name="Peter M."/>
            <person name="Pfister S."/>
            <person name="Riley R."/>
            <person name="Sitrit Y."/>
            <person name="Stielow J.B."/>
            <person name="Szollosi G."/>
            <person name="Zifcakova L."/>
            <person name="Stursova M."/>
            <person name="Spatafora J.W."/>
            <person name="Tedersoo L."/>
            <person name="Vaario L.M."/>
            <person name="Yamada A."/>
            <person name="Yan M."/>
            <person name="Wang P."/>
            <person name="Xu J."/>
            <person name="Bruns T."/>
            <person name="Baldrian P."/>
            <person name="Vilgalys R."/>
            <person name="Dunand C."/>
            <person name="Henrissat B."/>
            <person name="Grigoriev I.V."/>
            <person name="Hibbett D."/>
            <person name="Nagy L.G."/>
            <person name="Martin F.M."/>
        </authorList>
    </citation>
    <scope>NUCLEOTIDE SEQUENCE</scope>
    <source>
        <strain evidence="7">UP504</strain>
    </source>
</reference>
<keyword evidence="3 6" id="KW-1133">Transmembrane helix</keyword>
<dbReference type="GO" id="GO:0015095">
    <property type="term" value="F:magnesium ion transmembrane transporter activity"/>
    <property type="evidence" value="ECO:0007669"/>
    <property type="project" value="InterPro"/>
</dbReference>
<sequence>MFTAGIFFISNILGSVFQIASLPVVILAPLGAVSLLWNAFFARFLLGDEFSRFMILGTLLIVAGAILIGFYGIVPEPTHSLDDLLRLFGRKSFVVYFTLLGVAVLAILIVVGFSAHYFLSPSLSFMTLPPSRTPTLLAISYASMSGLLSGMCLLFAKSGVELLVLTVAGHNQFGHWQSWALVVGLVAFALLQLWYLHKSLILEDPTLVCPLAFCSYNLSSILNGLIYFDQYDSLSTKQVCLVMLGICILLGGVWALSQQDEADDVEGESGEITPVNGGIPQGDWGTRVIVGEDMNVTPPSSPMSPLPSRPSPRARGARACRVLGGWRVAGGPRRRLLRSCSLRPRR</sequence>